<dbReference type="CDD" id="cd00950">
    <property type="entry name" value="DHDPS"/>
    <property type="match status" value="1"/>
</dbReference>
<evidence type="ECO:0000256" key="6">
    <source>
        <dbReference type="ARBA" id="ARBA00022605"/>
    </source>
</evidence>
<dbReference type="InterPro" id="IPR020625">
    <property type="entry name" value="Schiff_base-form_aldolases_AS"/>
</dbReference>
<evidence type="ECO:0000256" key="11">
    <source>
        <dbReference type="ARBA" id="ARBA00047836"/>
    </source>
</evidence>
<evidence type="ECO:0000256" key="8">
    <source>
        <dbReference type="ARBA" id="ARBA00023154"/>
    </source>
</evidence>
<evidence type="ECO:0000256" key="12">
    <source>
        <dbReference type="HAMAP-Rule" id="MF_00418"/>
    </source>
</evidence>
<protein>
    <recommendedName>
        <fullName evidence="4 12">4-hydroxy-tetrahydrodipicolinate synthase</fullName>
        <shortName evidence="12">HTPA synthase</shortName>
        <ecNumber evidence="4 12">4.3.3.7</ecNumber>
    </recommendedName>
</protein>
<dbReference type="InterPro" id="IPR002220">
    <property type="entry name" value="DapA-like"/>
</dbReference>
<dbReference type="PRINTS" id="PR00146">
    <property type="entry name" value="DHPICSNTHASE"/>
</dbReference>
<dbReference type="SMART" id="SM01130">
    <property type="entry name" value="DHDPS"/>
    <property type="match status" value="1"/>
</dbReference>
<evidence type="ECO:0000256" key="14">
    <source>
        <dbReference type="PIRSR" id="PIRSR001365-1"/>
    </source>
</evidence>
<keyword evidence="5 12" id="KW-0963">Cytoplasm</keyword>
<evidence type="ECO:0000256" key="4">
    <source>
        <dbReference type="ARBA" id="ARBA00012086"/>
    </source>
</evidence>
<dbReference type="PROSITE" id="PS00666">
    <property type="entry name" value="DHDPS_2"/>
    <property type="match status" value="1"/>
</dbReference>
<feature type="site" description="Part of a proton relay during catalysis" evidence="12">
    <location>
        <position position="55"/>
    </location>
</feature>
<dbReference type="NCBIfam" id="TIGR00674">
    <property type="entry name" value="dapA"/>
    <property type="match status" value="1"/>
</dbReference>
<dbReference type="EC" id="4.3.3.7" evidence="4 12"/>
<evidence type="ECO:0000256" key="3">
    <source>
        <dbReference type="ARBA" id="ARBA00007592"/>
    </source>
</evidence>
<dbReference type="InterPro" id="IPR005263">
    <property type="entry name" value="DapA"/>
</dbReference>
<proteinExistence type="inferred from homology"/>
<sequence length="304" mass="32329">MLRFSRYHPAPMFTGSITALATPFDAADEIDFSALESLVAHQLDNGTSALVVAGTTGESAALRAGEFDRLLQAVTGQVAGQIPVIAGTGSASTDRTLEQTRRAASLRADAVLVVTPYYVRPPQTGLIAHFRAVADVSELPVILYNVPSRTSVDMLPETVAELAGHDRIVAVKEAVGSMERVDALREQCTADFVVLSGDDPTCFEAMRHGARGVISVASNVAPGLISELAAAAQGGDWAVAEECDARLRPLYDGLAVETNPIPVKWALQEMGLCDARLRLPLIALSQEHRSAMREALASLNLLRT</sequence>
<comment type="caution">
    <text evidence="16">The sequence shown here is derived from an EMBL/GenBank/DDBJ whole genome shotgun (WGS) entry which is preliminary data.</text>
</comment>
<evidence type="ECO:0000256" key="10">
    <source>
        <dbReference type="ARBA" id="ARBA00023270"/>
    </source>
</evidence>
<comment type="subunit">
    <text evidence="12">Homotetramer; dimer of dimers.</text>
</comment>
<dbReference type="InterPro" id="IPR013785">
    <property type="entry name" value="Aldolase_TIM"/>
</dbReference>
<dbReference type="InterPro" id="IPR020624">
    <property type="entry name" value="Schiff_base-form_aldolases_CS"/>
</dbReference>
<feature type="active site" description="Schiff-base intermediate with substrate" evidence="12 14">
    <location>
        <position position="172"/>
    </location>
</feature>
<dbReference type="PROSITE" id="PS00665">
    <property type="entry name" value="DHDPS_1"/>
    <property type="match status" value="1"/>
</dbReference>
<keyword evidence="8 12" id="KW-0457">Lysine biosynthesis</keyword>
<keyword evidence="6 12" id="KW-0028">Amino-acid biosynthesis</keyword>
<comment type="subcellular location">
    <subcellularLocation>
        <location evidence="12">Cytoplasm</location>
    </subcellularLocation>
</comment>
<evidence type="ECO:0000256" key="15">
    <source>
        <dbReference type="PIRSR" id="PIRSR001365-2"/>
    </source>
</evidence>
<keyword evidence="10 12" id="KW-0704">Schiff base</keyword>
<dbReference type="Proteomes" id="UP001359886">
    <property type="component" value="Unassembled WGS sequence"/>
</dbReference>
<dbReference type="Pfam" id="PF00701">
    <property type="entry name" value="DHDPS"/>
    <property type="match status" value="1"/>
</dbReference>
<dbReference type="HAMAP" id="MF_00418">
    <property type="entry name" value="DapA"/>
    <property type="match status" value="1"/>
</dbReference>
<feature type="active site" description="Proton donor/acceptor" evidence="12 14">
    <location>
        <position position="144"/>
    </location>
</feature>
<dbReference type="Gene3D" id="3.20.20.70">
    <property type="entry name" value="Aldolase class I"/>
    <property type="match status" value="1"/>
</dbReference>
<dbReference type="GO" id="GO:0005829">
    <property type="term" value="C:cytosol"/>
    <property type="evidence" value="ECO:0007669"/>
    <property type="project" value="TreeGrafter"/>
</dbReference>
<dbReference type="EMBL" id="JAZHOG010000008">
    <property type="protein sequence ID" value="MEJ8568444.1"/>
    <property type="molecule type" value="Genomic_DNA"/>
</dbReference>
<comment type="caution">
    <text evidence="12">Was originally thought to be a dihydrodipicolinate synthase (DHDPS), catalyzing the condensation of (S)-aspartate-beta-semialdehyde [(S)-ASA] and pyruvate to dihydrodipicolinate (DHDP). However, it was shown in E.coli that the product of the enzymatic reaction is not dihydrodipicolinate but in fact (4S)-4-hydroxy-2,3,4,5-tetrahydro-(2S)-dipicolinic acid (HTPA), and that the consecutive dehydration reaction leading to DHDP is not spontaneous but catalyzed by DapB.</text>
</comment>
<reference evidence="16 17" key="1">
    <citation type="submission" date="2024-02" db="EMBL/GenBank/DDBJ databases">
        <title>A novel Wenzhouxiangellaceae bacterium, isolated from coastal sediments.</title>
        <authorList>
            <person name="Du Z.-J."/>
            <person name="Ye Y.-Q."/>
            <person name="Zhang X.-Y."/>
        </authorList>
    </citation>
    <scope>NUCLEOTIDE SEQUENCE [LARGE SCALE GENOMIC DNA]</scope>
    <source>
        <strain evidence="16 17">CH-27</strain>
    </source>
</reference>
<comment type="catalytic activity">
    <reaction evidence="11 12">
        <text>L-aspartate 4-semialdehyde + pyruvate = (2S,4S)-4-hydroxy-2,3,4,5-tetrahydrodipicolinate + H2O + H(+)</text>
        <dbReference type="Rhea" id="RHEA:34171"/>
        <dbReference type="ChEBI" id="CHEBI:15361"/>
        <dbReference type="ChEBI" id="CHEBI:15377"/>
        <dbReference type="ChEBI" id="CHEBI:15378"/>
        <dbReference type="ChEBI" id="CHEBI:67139"/>
        <dbReference type="ChEBI" id="CHEBI:537519"/>
        <dbReference type="EC" id="4.3.3.7"/>
    </reaction>
</comment>
<dbReference type="PANTHER" id="PTHR12128:SF66">
    <property type="entry name" value="4-HYDROXY-2-OXOGLUTARATE ALDOLASE, MITOCHONDRIAL"/>
    <property type="match status" value="1"/>
</dbReference>
<comment type="similarity">
    <text evidence="3 12 13">Belongs to the DapA family.</text>
</comment>
<comment type="function">
    <text evidence="1 12">Catalyzes the condensation of (S)-aspartate-beta-semialdehyde [(S)-ASA] and pyruvate to 4-hydroxy-tetrahydrodipicolinate (HTPA).</text>
</comment>
<accession>A0AAW9RHG3</accession>
<evidence type="ECO:0000256" key="13">
    <source>
        <dbReference type="PIRNR" id="PIRNR001365"/>
    </source>
</evidence>
<dbReference type="GO" id="GO:0019877">
    <property type="term" value="P:diaminopimelate biosynthetic process"/>
    <property type="evidence" value="ECO:0007669"/>
    <property type="project" value="UniProtKB-UniRule"/>
</dbReference>
<keyword evidence="17" id="KW-1185">Reference proteome</keyword>
<feature type="binding site" evidence="12 15">
    <location>
        <position position="214"/>
    </location>
    <ligand>
        <name>pyruvate</name>
        <dbReference type="ChEBI" id="CHEBI:15361"/>
    </ligand>
</feature>
<dbReference type="PIRSF" id="PIRSF001365">
    <property type="entry name" value="DHDPS"/>
    <property type="match status" value="1"/>
</dbReference>
<comment type="pathway">
    <text evidence="2 12">Amino-acid biosynthesis; L-lysine biosynthesis via DAP pathway; (S)-tetrahydrodipicolinate from L-aspartate: step 3/4.</text>
</comment>
<evidence type="ECO:0000256" key="2">
    <source>
        <dbReference type="ARBA" id="ARBA00005120"/>
    </source>
</evidence>
<evidence type="ECO:0000256" key="7">
    <source>
        <dbReference type="ARBA" id="ARBA00022915"/>
    </source>
</evidence>
<organism evidence="16 17">
    <name type="scientific">Elongatibacter sediminis</name>
    <dbReference type="NCBI Taxonomy" id="3119006"/>
    <lineage>
        <taxon>Bacteria</taxon>
        <taxon>Pseudomonadati</taxon>
        <taxon>Pseudomonadota</taxon>
        <taxon>Gammaproteobacteria</taxon>
        <taxon>Chromatiales</taxon>
        <taxon>Wenzhouxiangellaceae</taxon>
        <taxon>Elongatibacter</taxon>
    </lineage>
</organism>
<evidence type="ECO:0000256" key="5">
    <source>
        <dbReference type="ARBA" id="ARBA00022490"/>
    </source>
</evidence>
<dbReference type="PANTHER" id="PTHR12128">
    <property type="entry name" value="DIHYDRODIPICOLINATE SYNTHASE"/>
    <property type="match status" value="1"/>
</dbReference>
<dbReference type="GO" id="GO:0008840">
    <property type="term" value="F:4-hydroxy-tetrahydrodipicolinate synthase activity"/>
    <property type="evidence" value="ECO:0007669"/>
    <property type="project" value="UniProtKB-UniRule"/>
</dbReference>
<evidence type="ECO:0000256" key="1">
    <source>
        <dbReference type="ARBA" id="ARBA00003294"/>
    </source>
</evidence>
<name>A0AAW9RHG3_9GAMM</name>
<evidence type="ECO:0000256" key="9">
    <source>
        <dbReference type="ARBA" id="ARBA00023239"/>
    </source>
</evidence>
<evidence type="ECO:0000313" key="16">
    <source>
        <dbReference type="EMBL" id="MEJ8568444.1"/>
    </source>
</evidence>
<feature type="site" description="Part of a proton relay during catalysis" evidence="12">
    <location>
        <position position="118"/>
    </location>
</feature>
<gene>
    <name evidence="12 16" type="primary">dapA</name>
    <name evidence="16" type="ORF">V3330_12480</name>
</gene>
<evidence type="ECO:0000313" key="17">
    <source>
        <dbReference type="Proteomes" id="UP001359886"/>
    </source>
</evidence>
<feature type="binding site" evidence="12 15">
    <location>
        <position position="56"/>
    </location>
    <ligand>
        <name>pyruvate</name>
        <dbReference type="ChEBI" id="CHEBI:15361"/>
    </ligand>
</feature>
<dbReference type="GO" id="GO:0009089">
    <property type="term" value="P:lysine biosynthetic process via diaminopimelate"/>
    <property type="evidence" value="ECO:0007669"/>
    <property type="project" value="UniProtKB-UniRule"/>
</dbReference>
<dbReference type="AlphaFoldDB" id="A0AAW9RHG3"/>
<keyword evidence="7 12" id="KW-0220">Diaminopimelate biosynthesis</keyword>
<keyword evidence="9 12" id="KW-0456">Lyase</keyword>
<dbReference type="SUPFAM" id="SSF51569">
    <property type="entry name" value="Aldolase"/>
    <property type="match status" value="1"/>
</dbReference>